<keyword evidence="1" id="KW-0472">Membrane</keyword>
<organism evidence="2 3">
    <name type="scientific">Limulus polyphemus</name>
    <name type="common">Atlantic horseshoe crab</name>
    <dbReference type="NCBI Taxonomy" id="6850"/>
    <lineage>
        <taxon>Eukaryota</taxon>
        <taxon>Metazoa</taxon>
        <taxon>Ecdysozoa</taxon>
        <taxon>Arthropoda</taxon>
        <taxon>Chelicerata</taxon>
        <taxon>Merostomata</taxon>
        <taxon>Xiphosura</taxon>
        <taxon>Limulidae</taxon>
        <taxon>Limulus</taxon>
    </lineage>
</organism>
<feature type="transmembrane region" description="Helical" evidence="1">
    <location>
        <begin position="21"/>
        <end position="41"/>
    </location>
</feature>
<reference evidence="3" key="1">
    <citation type="submission" date="2025-08" db="UniProtKB">
        <authorList>
            <consortium name="RefSeq"/>
        </authorList>
    </citation>
    <scope>IDENTIFICATION</scope>
    <source>
        <tissue evidence="3">Muscle</tissue>
    </source>
</reference>
<accession>A0ABM1BVW9</accession>
<dbReference type="Gene3D" id="2.120.10.30">
    <property type="entry name" value="TolB, C-terminal domain"/>
    <property type="match status" value="1"/>
</dbReference>
<dbReference type="Pfam" id="PF20067">
    <property type="entry name" value="SSL_N"/>
    <property type="match status" value="1"/>
</dbReference>
<feature type="non-terminal residue" evidence="3">
    <location>
        <position position="122"/>
    </location>
</feature>
<evidence type="ECO:0000313" key="2">
    <source>
        <dbReference type="Proteomes" id="UP000694941"/>
    </source>
</evidence>
<dbReference type="RefSeq" id="XP_013789703.1">
    <property type="nucleotide sequence ID" value="XM_013934249.2"/>
</dbReference>
<keyword evidence="2" id="KW-1185">Reference proteome</keyword>
<dbReference type="GeneID" id="106473563"/>
<gene>
    <name evidence="3" type="primary">LOC106473563</name>
</gene>
<keyword evidence="1" id="KW-0812">Transmembrane</keyword>
<dbReference type="InterPro" id="IPR011042">
    <property type="entry name" value="6-blade_b-propeller_TolB-like"/>
</dbReference>
<proteinExistence type="predicted"/>
<dbReference type="Proteomes" id="UP000694941">
    <property type="component" value="Unplaced"/>
</dbReference>
<name>A0ABM1BVW9_LIMPO</name>
<keyword evidence="1" id="KW-1133">Transmembrane helix</keyword>
<evidence type="ECO:0000313" key="3">
    <source>
        <dbReference type="RefSeq" id="XP_013789703.1"/>
    </source>
</evidence>
<protein>
    <submittedName>
        <fullName evidence="3">Adipocyte plasma membrane-associated protein-like</fullName>
    </submittedName>
</protein>
<evidence type="ECO:0000256" key="1">
    <source>
        <dbReference type="SAM" id="Phobius"/>
    </source>
</evidence>
<sequence>MPSMDRNVKYPHFHGIFEGSVLRYVVKVSSLVMLLVLFIGYHPGLVDFDPQPYSVNLPTSFEGPLEINEKLSEAEHLFTGKLQGPESIAFYNGKAYTGTSDGQILEFHENNVSLVTWTGKNC</sequence>